<reference evidence="2 3" key="1">
    <citation type="journal article" date="2021" name="Sci. Rep.">
        <title>The distribution of antibiotic resistance genes in chicken gut microbiota commensals.</title>
        <authorList>
            <person name="Juricova H."/>
            <person name="Matiasovicova J."/>
            <person name="Kubasova T."/>
            <person name="Cejkova D."/>
            <person name="Rychlik I."/>
        </authorList>
    </citation>
    <scope>NUCLEOTIDE SEQUENCE [LARGE SCALE GENOMIC DNA]</scope>
    <source>
        <strain evidence="2 3">An564</strain>
    </source>
</reference>
<feature type="compositionally biased region" description="Basic and acidic residues" evidence="1">
    <location>
        <begin position="154"/>
        <end position="168"/>
    </location>
</feature>
<name>A0ABS2GKJ1_9FIRM</name>
<dbReference type="EMBL" id="JACSNR010000001">
    <property type="protein sequence ID" value="MBM6922121.1"/>
    <property type="molecule type" value="Genomic_DNA"/>
</dbReference>
<gene>
    <name evidence="2" type="ORF">H9X81_00220</name>
</gene>
<feature type="compositionally biased region" description="Low complexity" evidence="1">
    <location>
        <begin position="52"/>
        <end position="62"/>
    </location>
</feature>
<evidence type="ECO:0000313" key="3">
    <source>
        <dbReference type="Proteomes" id="UP000724149"/>
    </source>
</evidence>
<protein>
    <submittedName>
        <fullName evidence="2">Uncharacterized protein</fullName>
    </submittedName>
</protein>
<proteinExistence type="predicted"/>
<accession>A0ABS2GKJ1</accession>
<feature type="region of interest" description="Disordered" evidence="1">
    <location>
        <begin position="151"/>
        <end position="200"/>
    </location>
</feature>
<keyword evidence="3" id="KW-1185">Reference proteome</keyword>
<organism evidence="2 3">
    <name type="scientific">Hydrogenoanaerobacterium saccharovorans</name>
    <dbReference type="NCBI Taxonomy" id="474960"/>
    <lineage>
        <taxon>Bacteria</taxon>
        <taxon>Bacillati</taxon>
        <taxon>Bacillota</taxon>
        <taxon>Clostridia</taxon>
        <taxon>Eubacteriales</taxon>
        <taxon>Oscillospiraceae</taxon>
        <taxon>Hydrogenoanaerobacterium</taxon>
    </lineage>
</organism>
<evidence type="ECO:0000256" key="1">
    <source>
        <dbReference type="SAM" id="MobiDB-lite"/>
    </source>
</evidence>
<evidence type="ECO:0000313" key="2">
    <source>
        <dbReference type="EMBL" id="MBM6922121.1"/>
    </source>
</evidence>
<comment type="caution">
    <text evidence="2">The sequence shown here is derived from an EMBL/GenBank/DDBJ whole genome shotgun (WGS) entry which is preliminary data.</text>
</comment>
<dbReference type="Proteomes" id="UP000724149">
    <property type="component" value="Unassembled WGS sequence"/>
</dbReference>
<sequence>MPNISDKRQSGMFAWLCRIMEGGMAMDIRLIGQKTVLSAYTARPADTAGKGSPAPAASAPSPVGDTLELSRSVQDLYRQTEENLAKELLNPEQSGNEGDALTSGMDVQLRCSKIAARIRAGDKVPLKDQQYLLKNNPDLYNLAMIARRAKEHPKKWDSLVPKENKEEPSGESTAAAEEIPSSGGTEAPSAETGEGTPESN</sequence>
<feature type="region of interest" description="Disordered" evidence="1">
    <location>
        <begin position="46"/>
        <end position="65"/>
    </location>
</feature>